<dbReference type="InterPro" id="IPR009297">
    <property type="entry name" value="DUF952"/>
</dbReference>
<dbReference type="PANTHER" id="PTHR34129">
    <property type="entry name" value="BLR1139 PROTEIN"/>
    <property type="match status" value="1"/>
</dbReference>
<proteinExistence type="predicted"/>
<dbReference type="EMBL" id="BEXD01001089">
    <property type="protein sequence ID" value="GBB92173.1"/>
    <property type="molecule type" value="Genomic_DNA"/>
</dbReference>
<keyword evidence="2" id="KW-1185">Reference proteome</keyword>
<accession>A0A2Z6QP84</accession>
<organism evidence="1 2">
    <name type="scientific">Rhizophagus clarus</name>
    <dbReference type="NCBI Taxonomy" id="94130"/>
    <lineage>
        <taxon>Eukaryota</taxon>
        <taxon>Fungi</taxon>
        <taxon>Fungi incertae sedis</taxon>
        <taxon>Mucoromycota</taxon>
        <taxon>Glomeromycotina</taxon>
        <taxon>Glomeromycetes</taxon>
        <taxon>Glomerales</taxon>
        <taxon>Glomeraceae</taxon>
        <taxon>Rhizophagus</taxon>
    </lineage>
</organism>
<dbReference type="Proteomes" id="UP000247702">
    <property type="component" value="Unassembled WGS sequence"/>
</dbReference>
<dbReference type="AlphaFoldDB" id="A0A2Z6QP84"/>
<dbReference type="Pfam" id="PF06108">
    <property type="entry name" value="DUF952"/>
    <property type="match status" value="1"/>
</dbReference>
<protein>
    <recommendedName>
        <fullName evidence="3">DUF952 domain-containing protein</fullName>
    </recommendedName>
</protein>
<sequence>MQDSKINFLYKILLTSHELPSLSSSEIPIPQTTLDKKDGFIHLSNSAQVIQTASRFFDTEDEILVLKISHYQNGIKENIKWETPPGLEERFPHFYGDLLVKHIVDIVRVKNLKKGGSEGFEWPEGWLEV</sequence>
<reference evidence="1 2" key="1">
    <citation type="submission" date="2017-11" db="EMBL/GenBank/DDBJ databases">
        <title>The genome of Rhizophagus clarus HR1 reveals common genetic basis of auxotrophy among arbuscular mycorrhizal fungi.</title>
        <authorList>
            <person name="Kobayashi Y."/>
        </authorList>
    </citation>
    <scope>NUCLEOTIDE SEQUENCE [LARGE SCALE GENOMIC DNA]</scope>
    <source>
        <strain evidence="1 2">HR1</strain>
    </source>
</reference>
<name>A0A2Z6QP84_9GLOM</name>
<dbReference type="STRING" id="94130.A0A2Z6QP84"/>
<dbReference type="PANTHER" id="PTHR34129:SF1">
    <property type="entry name" value="DUF952 DOMAIN-CONTAINING PROTEIN"/>
    <property type="match status" value="1"/>
</dbReference>
<dbReference type="Gene3D" id="3.20.170.20">
    <property type="entry name" value="Protein of unknown function DUF952"/>
    <property type="match status" value="1"/>
</dbReference>
<evidence type="ECO:0000313" key="1">
    <source>
        <dbReference type="EMBL" id="GBB92173.1"/>
    </source>
</evidence>
<evidence type="ECO:0008006" key="3">
    <source>
        <dbReference type="Google" id="ProtNLM"/>
    </source>
</evidence>
<gene>
    <name evidence="1" type="ORF">RclHR1_19790001</name>
</gene>
<dbReference type="SUPFAM" id="SSF56399">
    <property type="entry name" value="ADP-ribosylation"/>
    <property type="match status" value="1"/>
</dbReference>
<comment type="caution">
    <text evidence="1">The sequence shown here is derived from an EMBL/GenBank/DDBJ whole genome shotgun (WGS) entry which is preliminary data.</text>
</comment>
<evidence type="ECO:0000313" key="2">
    <source>
        <dbReference type="Proteomes" id="UP000247702"/>
    </source>
</evidence>